<dbReference type="GeneID" id="36322843"/>
<dbReference type="AlphaFoldDB" id="A0A1X6MP37"/>
<name>A0A1X6MP37_9APHY</name>
<dbReference type="Proteomes" id="UP000194127">
    <property type="component" value="Unassembled WGS sequence"/>
</dbReference>
<keyword evidence="2" id="KW-1185">Reference proteome</keyword>
<dbReference type="EMBL" id="KZ110605">
    <property type="protein sequence ID" value="OSX58135.1"/>
    <property type="molecule type" value="Genomic_DNA"/>
</dbReference>
<evidence type="ECO:0000313" key="1">
    <source>
        <dbReference type="EMBL" id="OSX58135.1"/>
    </source>
</evidence>
<sequence length="85" mass="9350">MTDLEGISVPQSSAVLHLAIDRDPLSPRQRRRGLRRLMRNTTASSATMNARNRNICVLPKDLSVAISSMSITPAAKEFESTKALK</sequence>
<reference evidence="1 2" key="1">
    <citation type="submission" date="2017-04" db="EMBL/GenBank/DDBJ databases">
        <title>Genome Sequence of the Model Brown-Rot Fungus Postia placenta SB12.</title>
        <authorList>
            <consortium name="DOE Joint Genome Institute"/>
            <person name="Gaskell J."/>
            <person name="Kersten P."/>
            <person name="Larrondo L.F."/>
            <person name="Canessa P."/>
            <person name="Martinez D."/>
            <person name="Hibbett D."/>
            <person name="Schmoll M."/>
            <person name="Kubicek C.P."/>
            <person name="Martinez A.T."/>
            <person name="Yadav J."/>
            <person name="Master E."/>
            <person name="Magnuson J.K."/>
            <person name="James T."/>
            <person name="Yaver D."/>
            <person name="Berka R."/>
            <person name="Labutti K."/>
            <person name="Lipzen A."/>
            <person name="Aerts A."/>
            <person name="Barry K."/>
            <person name="Henrissat B."/>
            <person name="Blanchette R."/>
            <person name="Grigoriev I."/>
            <person name="Cullen D."/>
        </authorList>
    </citation>
    <scope>NUCLEOTIDE SEQUENCE [LARGE SCALE GENOMIC DNA]</scope>
    <source>
        <strain evidence="1 2">MAD-698-R-SB12</strain>
    </source>
</reference>
<organism evidence="1 2">
    <name type="scientific">Postia placenta MAD-698-R-SB12</name>
    <dbReference type="NCBI Taxonomy" id="670580"/>
    <lineage>
        <taxon>Eukaryota</taxon>
        <taxon>Fungi</taxon>
        <taxon>Dikarya</taxon>
        <taxon>Basidiomycota</taxon>
        <taxon>Agaricomycotina</taxon>
        <taxon>Agaricomycetes</taxon>
        <taxon>Polyporales</taxon>
        <taxon>Adustoporiaceae</taxon>
        <taxon>Rhodonia</taxon>
    </lineage>
</organism>
<dbReference type="RefSeq" id="XP_024334929.1">
    <property type="nucleotide sequence ID" value="XM_024477893.1"/>
</dbReference>
<protein>
    <submittedName>
        <fullName evidence="1">Uncharacterized protein</fullName>
    </submittedName>
</protein>
<accession>A0A1X6MP37</accession>
<proteinExistence type="predicted"/>
<gene>
    <name evidence="1" type="ORF">POSPLADRAFT_1041349</name>
</gene>
<evidence type="ECO:0000313" key="2">
    <source>
        <dbReference type="Proteomes" id="UP000194127"/>
    </source>
</evidence>